<name>A0A921ZEC5_MANSE</name>
<sequence>MAPRAKRAKISKYRDIESLLKKLKWCKPNWAYLEMSPEAAALLDAPAPPSQLSHDLEEVIKRSNAFPIPFPISTMRLEELKKTRPVERLQSNIESTYPVVHERLLRLMAHFILYKREYGSDVEKQLYKEMTVPQLIDRILLKRAICFIGPRDKYNLITQESG</sequence>
<dbReference type="AlphaFoldDB" id="A0A921ZEC5"/>
<evidence type="ECO:0000313" key="1">
    <source>
        <dbReference type="EMBL" id="KAG6456316.1"/>
    </source>
</evidence>
<proteinExistence type="predicted"/>
<accession>A0A921ZEC5</accession>
<protein>
    <submittedName>
        <fullName evidence="1">Uncharacterized protein</fullName>
    </submittedName>
</protein>
<dbReference type="InterPro" id="IPR032063">
    <property type="entry name" value="MavL-like"/>
</dbReference>
<evidence type="ECO:0000313" key="2">
    <source>
        <dbReference type="Proteomes" id="UP000791440"/>
    </source>
</evidence>
<dbReference type="EMBL" id="JH668509">
    <property type="protein sequence ID" value="KAG6456316.1"/>
    <property type="molecule type" value="Genomic_DNA"/>
</dbReference>
<reference evidence="1" key="1">
    <citation type="journal article" date="2016" name="Insect Biochem. Mol. Biol.">
        <title>Multifaceted biological insights from a draft genome sequence of the tobacco hornworm moth, Manduca sexta.</title>
        <authorList>
            <person name="Kanost M.R."/>
            <person name="Arrese E.L."/>
            <person name="Cao X."/>
            <person name="Chen Y.R."/>
            <person name="Chellapilla S."/>
            <person name="Goldsmith M.R."/>
            <person name="Grosse-Wilde E."/>
            <person name="Heckel D.G."/>
            <person name="Herndon N."/>
            <person name="Jiang H."/>
            <person name="Papanicolaou A."/>
            <person name="Qu J."/>
            <person name="Soulages J.L."/>
            <person name="Vogel H."/>
            <person name="Walters J."/>
            <person name="Waterhouse R.M."/>
            <person name="Ahn S.J."/>
            <person name="Almeida F.C."/>
            <person name="An C."/>
            <person name="Aqrawi P."/>
            <person name="Bretschneider A."/>
            <person name="Bryant W.B."/>
            <person name="Bucks S."/>
            <person name="Chao H."/>
            <person name="Chevignon G."/>
            <person name="Christen J.M."/>
            <person name="Clarke D.F."/>
            <person name="Dittmer N.T."/>
            <person name="Ferguson L.C.F."/>
            <person name="Garavelou S."/>
            <person name="Gordon K.H.J."/>
            <person name="Gunaratna R.T."/>
            <person name="Han Y."/>
            <person name="Hauser F."/>
            <person name="He Y."/>
            <person name="Heidel-Fischer H."/>
            <person name="Hirsh A."/>
            <person name="Hu Y."/>
            <person name="Jiang H."/>
            <person name="Kalra D."/>
            <person name="Klinner C."/>
            <person name="Konig C."/>
            <person name="Kovar C."/>
            <person name="Kroll A.R."/>
            <person name="Kuwar S.S."/>
            <person name="Lee S.L."/>
            <person name="Lehman R."/>
            <person name="Li K."/>
            <person name="Li Z."/>
            <person name="Liang H."/>
            <person name="Lovelace S."/>
            <person name="Lu Z."/>
            <person name="Mansfield J.H."/>
            <person name="McCulloch K.J."/>
            <person name="Mathew T."/>
            <person name="Morton B."/>
            <person name="Muzny D.M."/>
            <person name="Neunemann D."/>
            <person name="Ongeri F."/>
            <person name="Pauchet Y."/>
            <person name="Pu L.L."/>
            <person name="Pyrousis I."/>
            <person name="Rao X.J."/>
            <person name="Redding A."/>
            <person name="Roesel C."/>
            <person name="Sanchez-Gracia A."/>
            <person name="Schaack S."/>
            <person name="Shukla A."/>
            <person name="Tetreau G."/>
            <person name="Wang Y."/>
            <person name="Xiong G.H."/>
            <person name="Traut W."/>
            <person name="Walsh T.K."/>
            <person name="Worley K.C."/>
            <person name="Wu D."/>
            <person name="Wu W."/>
            <person name="Wu Y.Q."/>
            <person name="Zhang X."/>
            <person name="Zou Z."/>
            <person name="Zucker H."/>
            <person name="Briscoe A.D."/>
            <person name="Burmester T."/>
            <person name="Clem R.J."/>
            <person name="Feyereisen R."/>
            <person name="Grimmelikhuijzen C.J.P."/>
            <person name="Hamodrakas S.J."/>
            <person name="Hansson B.S."/>
            <person name="Huguet E."/>
            <person name="Jermiin L.S."/>
            <person name="Lan Q."/>
            <person name="Lehman H.K."/>
            <person name="Lorenzen M."/>
            <person name="Merzendorfer H."/>
            <person name="Michalopoulos I."/>
            <person name="Morton D.B."/>
            <person name="Muthukrishnan S."/>
            <person name="Oakeshott J.G."/>
            <person name="Palmer W."/>
            <person name="Park Y."/>
            <person name="Passarelli A.L."/>
            <person name="Rozas J."/>
            <person name="Schwartz L.M."/>
            <person name="Smith W."/>
            <person name="Southgate A."/>
            <person name="Vilcinskas A."/>
            <person name="Vogt R."/>
            <person name="Wang P."/>
            <person name="Werren J."/>
            <person name="Yu X.Q."/>
            <person name="Zhou J.J."/>
            <person name="Brown S.J."/>
            <person name="Scherer S.E."/>
            <person name="Richards S."/>
            <person name="Blissard G.W."/>
        </authorList>
    </citation>
    <scope>NUCLEOTIDE SEQUENCE</scope>
</reference>
<gene>
    <name evidence="1" type="ORF">O3G_MSEX009661</name>
</gene>
<organism evidence="1 2">
    <name type="scientific">Manduca sexta</name>
    <name type="common">Tobacco hawkmoth</name>
    <name type="synonym">Tobacco hornworm</name>
    <dbReference type="NCBI Taxonomy" id="7130"/>
    <lineage>
        <taxon>Eukaryota</taxon>
        <taxon>Metazoa</taxon>
        <taxon>Ecdysozoa</taxon>
        <taxon>Arthropoda</taxon>
        <taxon>Hexapoda</taxon>
        <taxon>Insecta</taxon>
        <taxon>Pterygota</taxon>
        <taxon>Neoptera</taxon>
        <taxon>Endopterygota</taxon>
        <taxon>Lepidoptera</taxon>
        <taxon>Glossata</taxon>
        <taxon>Ditrysia</taxon>
        <taxon>Bombycoidea</taxon>
        <taxon>Sphingidae</taxon>
        <taxon>Sphinginae</taxon>
        <taxon>Sphingini</taxon>
        <taxon>Manduca</taxon>
    </lineage>
</organism>
<comment type="caution">
    <text evidence="1">The sequence shown here is derived from an EMBL/GenBank/DDBJ whole genome shotgun (WGS) entry which is preliminary data.</text>
</comment>
<reference evidence="1" key="2">
    <citation type="submission" date="2020-12" db="EMBL/GenBank/DDBJ databases">
        <authorList>
            <person name="Kanost M."/>
        </authorList>
    </citation>
    <scope>NUCLEOTIDE SEQUENCE</scope>
</reference>
<keyword evidence="2" id="KW-1185">Reference proteome</keyword>
<dbReference type="Pfam" id="PF16062">
    <property type="entry name" value="MavL-like"/>
    <property type="match status" value="1"/>
</dbReference>
<dbReference type="Proteomes" id="UP000791440">
    <property type="component" value="Unassembled WGS sequence"/>
</dbReference>